<gene>
    <name evidence="1" type="ORF">TNCT_547671</name>
</gene>
<reference evidence="1" key="1">
    <citation type="submission" date="2020-07" db="EMBL/GenBank/DDBJ databases">
        <title>Multicomponent nature underlies the extraordinary mechanical properties of spider dragline silk.</title>
        <authorList>
            <person name="Kono N."/>
            <person name="Nakamura H."/>
            <person name="Mori M."/>
            <person name="Yoshida Y."/>
            <person name="Ohtoshi R."/>
            <person name="Malay A.D."/>
            <person name="Moran D.A.P."/>
            <person name="Tomita M."/>
            <person name="Numata K."/>
            <person name="Arakawa K."/>
        </authorList>
    </citation>
    <scope>NUCLEOTIDE SEQUENCE</scope>
</reference>
<sequence>MKTRGAFDLAEAEFAALQEERETYPGWSSEEPRAHVVLGEWRLPYDIYGYSPEHYYHFRFPMTTRDDLILDAVPKVWGTEKGKFLVMKARPENRF</sequence>
<dbReference type="Proteomes" id="UP000887116">
    <property type="component" value="Unassembled WGS sequence"/>
</dbReference>
<dbReference type="OrthoDB" id="10443512at2759"/>
<dbReference type="EMBL" id="BMAO01032263">
    <property type="protein sequence ID" value="GFQ81018.1"/>
    <property type="molecule type" value="Genomic_DNA"/>
</dbReference>
<evidence type="ECO:0000313" key="1">
    <source>
        <dbReference type="EMBL" id="GFQ81018.1"/>
    </source>
</evidence>
<dbReference type="AlphaFoldDB" id="A0A8X6KSQ4"/>
<comment type="caution">
    <text evidence="1">The sequence shown here is derived from an EMBL/GenBank/DDBJ whole genome shotgun (WGS) entry which is preliminary data.</text>
</comment>
<proteinExistence type="predicted"/>
<keyword evidence="2" id="KW-1185">Reference proteome</keyword>
<organism evidence="1 2">
    <name type="scientific">Trichonephila clavata</name>
    <name type="common">Joro spider</name>
    <name type="synonym">Nephila clavata</name>
    <dbReference type="NCBI Taxonomy" id="2740835"/>
    <lineage>
        <taxon>Eukaryota</taxon>
        <taxon>Metazoa</taxon>
        <taxon>Ecdysozoa</taxon>
        <taxon>Arthropoda</taxon>
        <taxon>Chelicerata</taxon>
        <taxon>Arachnida</taxon>
        <taxon>Araneae</taxon>
        <taxon>Araneomorphae</taxon>
        <taxon>Entelegynae</taxon>
        <taxon>Araneoidea</taxon>
        <taxon>Nephilidae</taxon>
        <taxon>Trichonephila</taxon>
    </lineage>
</organism>
<evidence type="ECO:0000313" key="2">
    <source>
        <dbReference type="Proteomes" id="UP000887116"/>
    </source>
</evidence>
<name>A0A8X6KSQ4_TRICU</name>
<protein>
    <submittedName>
        <fullName evidence="1">Uncharacterized protein</fullName>
    </submittedName>
</protein>
<accession>A0A8X6KSQ4</accession>